<evidence type="ECO:0000256" key="5">
    <source>
        <dbReference type="NCBIfam" id="TIGR00205"/>
    </source>
</evidence>
<gene>
    <name evidence="4 6" type="primary">fliE</name>
    <name evidence="6" type="ORF">PQR62_05735</name>
</gene>
<dbReference type="RefSeq" id="WP_408155672.1">
    <property type="nucleotide sequence ID" value="NZ_JAQQFM010000002.1"/>
</dbReference>
<dbReference type="PANTHER" id="PTHR34653">
    <property type="match status" value="1"/>
</dbReference>
<accession>A0ABW9A4E6</accession>
<evidence type="ECO:0000256" key="4">
    <source>
        <dbReference type="HAMAP-Rule" id="MF_00724"/>
    </source>
</evidence>
<keyword evidence="6" id="KW-0966">Cell projection</keyword>
<dbReference type="PRINTS" id="PR01006">
    <property type="entry name" value="FLGHOOKFLIE"/>
</dbReference>
<dbReference type="EMBL" id="JAQQFM010000002">
    <property type="protein sequence ID" value="MFL9923751.1"/>
    <property type="molecule type" value="Genomic_DNA"/>
</dbReference>
<name>A0ABW9A4E6_9BURK</name>
<dbReference type="Pfam" id="PF02049">
    <property type="entry name" value="FliE"/>
    <property type="match status" value="1"/>
</dbReference>
<comment type="subcellular location">
    <subcellularLocation>
        <location evidence="1 4">Bacterial flagellum basal body</location>
    </subcellularLocation>
</comment>
<keyword evidence="6" id="KW-0969">Cilium</keyword>
<keyword evidence="7" id="KW-1185">Reference proteome</keyword>
<proteinExistence type="inferred from homology"/>
<comment type="similarity">
    <text evidence="2 4">Belongs to the FliE family.</text>
</comment>
<organism evidence="6 7">
    <name type="scientific">Herbaspirillum lusitanum</name>
    <dbReference type="NCBI Taxonomy" id="213312"/>
    <lineage>
        <taxon>Bacteria</taxon>
        <taxon>Pseudomonadati</taxon>
        <taxon>Pseudomonadota</taxon>
        <taxon>Betaproteobacteria</taxon>
        <taxon>Burkholderiales</taxon>
        <taxon>Oxalobacteraceae</taxon>
        <taxon>Herbaspirillum</taxon>
    </lineage>
</organism>
<keyword evidence="6" id="KW-0282">Flagellum</keyword>
<dbReference type="HAMAP" id="MF_00724">
    <property type="entry name" value="FliE"/>
    <property type="match status" value="1"/>
</dbReference>
<keyword evidence="3 4" id="KW-0975">Bacterial flagellum</keyword>
<dbReference type="PANTHER" id="PTHR34653:SF1">
    <property type="entry name" value="FLAGELLAR HOOK-BASAL BODY COMPLEX PROTEIN FLIE"/>
    <property type="match status" value="1"/>
</dbReference>
<evidence type="ECO:0000256" key="2">
    <source>
        <dbReference type="ARBA" id="ARBA00009272"/>
    </source>
</evidence>
<evidence type="ECO:0000256" key="1">
    <source>
        <dbReference type="ARBA" id="ARBA00004117"/>
    </source>
</evidence>
<dbReference type="Proteomes" id="UP001629246">
    <property type="component" value="Unassembled WGS sequence"/>
</dbReference>
<evidence type="ECO:0000313" key="7">
    <source>
        <dbReference type="Proteomes" id="UP001629246"/>
    </source>
</evidence>
<evidence type="ECO:0000313" key="6">
    <source>
        <dbReference type="EMBL" id="MFL9923751.1"/>
    </source>
</evidence>
<reference evidence="6 7" key="1">
    <citation type="journal article" date="2024" name="Chem. Sci.">
        <title>Discovery of megapolipeptins by genome mining of a Burkholderiales bacteria collection.</title>
        <authorList>
            <person name="Paulo B.S."/>
            <person name="Recchia M.J.J."/>
            <person name="Lee S."/>
            <person name="Fergusson C.H."/>
            <person name="Romanowski S.B."/>
            <person name="Hernandez A."/>
            <person name="Krull N."/>
            <person name="Liu D.Y."/>
            <person name="Cavanagh H."/>
            <person name="Bos A."/>
            <person name="Gray C.A."/>
            <person name="Murphy B.T."/>
            <person name="Linington R.G."/>
            <person name="Eustaquio A.S."/>
        </authorList>
    </citation>
    <scope>NUCLEOTIDE SEQUENCE [LARGE SCALE GENOMIC DNA]</scope>
    <source>
        <strain evidence="6 7">RL21-008-BIB-A</strain>
    </source>
</reference>
<dbReference type="NCBIfam" id="TIGR00205">
    <property type="entry name" value="fliE"/>
    <property type="match status" value="1"/>
</dbReference>
<evidence type="ECO:0000256" key="3">
    <source>
        <dbReference type="ARBA" id="ARBA00023143"/>
    </source>
</evidence>
<protein>
    <recommendedName>
        <fullName evidence="4 5">Flagellar hook-basal body complex protein FliE</fullName>
    </recommendedName>
</protein>
<dbReference type="InterPro" id="IPR001624">
    <property type="entry name" value="FliE"/>
</dbReference>
<comment type="caution">
    <text evidence="6">The sequence shown here is derived from an EMBL/GenBank/DDBJ whole genome shotgun (WGS) entry which is preliminary data.</text>
</comment>
<sequence>MASSTVIDTSRIEAMVAQLKAAAARAQGNVEPAASVAQGEKAATRVDFADVLKSSLDQVNDSQKAAAKMSQSFALGDNSVNLSDVMIAGQKASISFQTSIQVRNKLVSAYRDIMTMQV</sequence>